<comment type="caution">
    <text evidence="2">The sequence shown here is derived from an EMBL/GenBank/DDBJ whole genome shotgun (WGS) entry which is preliminary data.</text>
</comment>
<name>A0AAD7EEA9_9AGAR</name>
<accession>A0AAD7EEA9</accession>
<keyword evidence="3" id="KW-1185">Reference proteome</keyword>
<evidence type="ECO:0000313" key="2">
    <source>
        <dbReference type="EMBL" id="KAJ7314643.1"/>
    </source>
</evidence>
<gene>
    <name evidence="2" type="ORF">DFH08DRAFT_821303</name>
</gene>
<sequence length="180" mass="19847">MHQAFLKICASPQQRASQLILCSTFLPFAPGAVRVNVLESAAIGSSLLVSARPIKTEGTQGASYSSAAQSFKMPNVSDGTPYEALQENGRHQGRNGSEASHRVGMRESIEHQAVLPALWCPVLRTTSLEVIPFPLIPILYRMNPMYDVCLIECLIEYWLNPENAPQLAFARLTLVDKYSQ</sequence>
<evidence type="ECO:0000313" key="3">
    <source>
        <dbReference type="Proteomes" id="UP001218218"/>
    </source>
</evidence>
<reference evidence="2" key="1">
    <citation type="submission" date="2023-03" db="EMBL/GenBank/DDBJ databases">
        <title>Massive genome expansion in bonnet fungi (Mycena s.s.) driven by repeated elements and novel gene families across ecological guilds.</title>
        <authorList>
            <consortium name="Lawrence Berkeley National Laboratory"/>
            <person name="Harder C.B."/>
            <person name="Miyauchi S."/>
            <person name="Viragh M."/>
            <person name="Kuo A."/>
            <person name="Thoen E."/>
            <person name="Andreopoulos B."/>
            <person name="Lu D."/>
            <person name="Skrede I."/>
            <person name="Drula E."/>
            <person name="Henrissat B."/>
            <person name="Morin E."/>
            <person name="Kohler A."/>
            <person name="Barry K."/>
            <person name="LaButti K."/>
            <person name="Morin E."/>
            <person name="Salamov A."/>
            <person name="Lipzen A."/>
            <person name="Mereny Z."/>
            <person name="Hegedus B."/>
            <person name="Baldrian P."/>
            <person name="Stursova M."/>
            <person name="Weitz H."/>
            <person name="Taylor A."/>
            <person name="Grigoriev I.V."/>
            <person name="Nagy L.G."/>
            <person name="Martin F."/>
            <person name="Kauserud H."/>
        </authorList>
    </citation>
    <scope>NUCLEOTIDE SEQUENCE</scope>
    <source>
        <strain evidence="2">CBHHK002</strain>
    </source>
</reference>
<evidence type="ECO:0000256" key="1">
    <source>
        <dbReference type="SAM" id="MobiDB-lite"/>
    </source>
</evidence>
<dbReference type="EMBL" id="JARIHO010000066">
    <property type="protein sequence ID" value="KAJ7314643.1"/>
    <property type="molecule type" value="Genomic_DNA"/>
</dbReference>
<dbReference type="Proteomes" id="UP001218218">
    <property type="component" value="Unassembled WGS sequence"/>
</dbReference>
<protein>
    <submittedName>
        <fullName evidence="2">Uncharacterized protein</fullName>
    </submittedName>
</protein>
<dbReference type="AlphaFoldDB" id="A0AAD7EEA9"/>
<feature type="region of interest" description="Disordered" evidence="1">
    <location>
        <begin position="82"/>
        <end position="102"/>
    </location>
</feature>
<proteinExistence type="predicted"/>
<organism evidence="2 3">
    <name type="scientific">Mycena albidolilacea</name>
    <dbReference type="NCBI Taxonomy" id="1033008"/>
    <lineage>
        <taxon>Eukaryota</taxon>
        <taxon>Fungi</taxon>
        <taxon>Dikarya</taxon>
        <taxon>Basidiomycota</taxon>
        <taxon>Agaricomycotina</taxon>
        <taxon>Agaricomycetes</taxon>
        <taxon>Agaricomycetidae</taxon>
        <taxon>Agaricales</taxon>
        <taxon>Marasmiineae</taxon>
        <taxon>Mycenaceae</taxon>
        <taxon>Mycena</taxon>
    </lineage>
</organism>